<evidence type="ECO:0000256" key="15">
    <source>
        <dbReference type="SAM" id="MobiDB-lite"/>
    </source>
</evidence>
<evidence type="ECO:0000256" key="4">
    <source>
        <dbReference type="ARBA" id="ARBA00012783"/>
    </source>
</evidence>
<evidence type="ECO:0000256" key="12">
    <source>
        <dbReference type="PIRSR" id="PIRSR606262-2"/>
    </source>
</evidence>
<dbReference type="EC" id="3.5.4.5" evidence="4 14"/>
<reference evidence="18" key="1">
    <citation type="journal article" date="2013" name="Proc. Natl. Acad. Sci. U.S.A.">
        <title>Genome structure and metabolic features in the red seaweed Chondrus crispus shed light on evolution of the Archaeplastida.</title>
        <authorList>
            <person name="Collen J."/>
            <person name="Porcel B."/>
            <person name="Carre W."/>
            <person name="Ball S.G."/>
            <person name="Chaparro C."/>
            <person name="Tonon T."/>
            <person name="Barbeyron T."/>
            <person name="Michel G."/>
            <person name="Noel B."/>
            <person name="Valentin K."/>
            <person name="Elias M."/>
            <person name="Artiguenave F."/>
            <person name="Arun A."/>
            <person name="Aury J.M."/>
            <person name="Barbosa-Neto J.F."/>
            <person name="Bothwell J.H."/>
            <person name="Bouget F.Y."/>
            <person name="Brillet L."/>
            <person name="Cabello-Hurtado F."/>
            <person name="Capella-Gutierrez S."/>
            <person name="Charrier B."/>
            <person name="Cladiere L."/>
            <person name="Cock J.M."/>
            <person name="Coelho S.M."/>
            <person name="Colleoni C."/>
            <person name="Czjzek M."/>
            <person name="Da Silva C."/>
            <person name="Delage L."/>
            <person name="Denoeud F."/>
            <person name="Deschamps P."/>
            <person name="Dittami S.M."/>
            <person name="Gabaldon T."/>
            <person name="Gachon C.M."/>
            <person name="Groisillier A."/>
            <person name="Herve C."/>
            <person name="Jabbari K."/>
            <person name="Katinka M."/>
            <person name="Kloareg B."/>
            <person name="Kowalczyk N."/>
            <person name="Labadie K."/>
            <person name="Leblanc C."/>
            <person name="Lopez P.J."/>
            <person name="McLachlan D.H."/>
            <person name="Meslet-Cladiere L."/>
            <person name="Moustafa A."/>
            <person name="Nehr Z."/>
            <person name="Nyvall Collen P."/>
            <person name="Panaud O."/>
            <person name="Partensky F."/>
            <person name="Poulain J."/>
            <person name="Rensing S.A."/>
            <person name="Rousvoal S."/>
            <person name="Samson G."/>
            <person name="Symeonidi A."/>
            <person name="Weissenbach J."/>
            <person name="Zambounis A."/>
            <person name="Wincker P."/>
            <person name="Boyen C."/>
        </authorList>
    </citation>
    <scope>NUCLEOTIDE SEQUENCE [LARGE SCALE GENOMIC DNA]</scope>
    <source>
        <strain evidence="18">cv. Stackhouse</strain>
    </source>
</reference>
<dbReference type="InterPro" id="IPR050202">
    <property type="entry name" value="Cyt/Deoxycyt_deaminase"/>
</dbReference>
<evidence type="ECO:0000313" key="18">
    <source>
        <dbReference type="Proteomes" id="UP000012073"/>
    </source>
</evidence>
<dbReference type="PANTHER" id="PTHR11644">
    <property type="entry name" value="CYTIDINE DEAMINASE"/>
    <property type="match status" value="1"/>
</dbReference>
<evidence type="ECO:0000256" key="9">
    <source>
        <dbReference type="ARBA" id="ARBA00049558"/>
    </source>
</evidence>
<evidence type="ECO:0000256" key="10">
    <source>
        <dbReference type="PIRSR" id="PIRSR006334-1"/>
    </source>
</evidence>
<feature type="binding site" evidence="13">
    <location>
        <position position="71"/>
    </location>
    <ligand>
        <name>Zn(2+)</name>
        <dbReference type="ChEBI" id="CHEBI:29105"/>
        <note>catalytic</note>
    </ligand>
</feature>
<evidence type="ECO:0000256" key="14">
    <source>
        <dbReference type="RuleBase" id="RU364006"/>
    </source>
</evidence>
<evidence type="ECO:0000313" key="17">
    <source>
        <dbReference type="EMBL" id="CDF38311.1"/>
    </source>
</evidence>
<sequence length="199" mass="22029">MDQVITETKTNAAPSITPDQLDMLVEEADRAKMKAYAPYSKFRVGAALLAEDGTIYSGANVENSSYGLTVCAERSTIFHAVSNGVRAFQAIVVTTDISESFVYPCGACRQVMSEFGNFDVYCLRPNGKVSRTTLADLIPFAFSPSDLSKGQGKGEEDEPVKKPRKTDHLRTRTARGCMKKGAHVFDIRNPRLRMYCRNR</sequence>
<dbReference type="NCBIfam" id="TIGR01354">
    <property type="entry name" value="cyt_deam_tetra"/>
    <property type="match status" value="1"/>
</dbReference>
<evidence type="ECO:0000256" key="13">
    <source>
        <dbReference type="PIRSR" id="PIRSR606262-3"/>
    </source>
</evidence>
<feature type="compositionally biased region" description="Basic residues" evidence="15">
    <location>
        <begin position="162"/>
        <end position="172"/>
    </location>
</feature>
<evidence type="ECO:0000256" key="3">
    <source>
        <dbReference type="ARBA" id="ARBA00006576"/>
    </source>
</evidence>
<evidence type="ECO:0000256" key="5">
    <source>
        <dbReference type="ARBA" id="ARBA00022723"/>
    </source>
</evidence>
<comment type="catalytic activity">
    <reaction evidence="9 14">
        <text>cytidine + H2O + H(+) = uridine + NH4(+)</text>
        <dbReference type="Rhea" id="RHEA:16069"/>
        <dbReference type="ChEBI" id="CHEBI:15377"/>
        <dbReference type="ChEBI" id="CHEBI:15378"/>
        <dbReference type="ChEBI" id="CHEBI:16704"/>
        <dbReference type="ChEBI" id="CHEBI:17562"/>
        <dbReference type="ChEBI" id="CHEBI:28938"/>
        <dbReference type="EC" id="3.5.4.5"/>
    </reaction>
</comment>
<evidence type="ECO:0000256" key="6">
    <source>
        <dbReference type="ARBA" id="ARBA00022801"/>
    </source>
</evidence>
<dbReference type="AlphaFoldDB" id="R7QLF7"/>
<keyword evidence="7 13" id="KW-0862">Zinc</keyword>
<evidence type="ECO:0000259" key="16">
    <source>
        <dbReference type="PROSITE" id="PS51747"/>
    </source>
</evidence>
<dbReference type="OMA" id="LTHFTCV"/>
<feature type="binding site" evidence="12">
    <location>
        <begin position="60"/>
        <end position="66"/>
    </location>
    <ligand>
        <name>substrate</name>
    </ligand>
</feature>
<keyword evidence="6 14" id="KW-0378">Hydrolase</keyword>
<dbReference type="OrthoDB" id="414540at2759"/>
<comment type="function">
    <text evidence="2 14">This enzyme scavenges exogenous and endogenous cytidine and 2'-deoxycytidine for UMP synthesis.</text>
</comment>
<evidence type="ECO:0000256" key="1">
    <source>
        <dbReference type="ARBA" id="ARBA00001947"/>
    </source>
</evidence>
<comment type="catalytic activity">
    <reaction evidence="14">
        <text>2'-deoxycytidine + H2O + H(+) = 2'-deoxyuridine + NH4(+)</text>
        <dbReference type="Rhea" id="RHEA:13433"/>
        <dbReference type="ChEBI" id="CHEBI:15377"/>
        <dbReference type="ChEBI" id="CHEBI:15378"/>
        <dbReference type="ChEBI" id="CHEBI:15698"/>
        <dbReference type="ChEBI" id="CHEBI:16450"/>
        <dbReference type="ChEBI" id="CHEBI:28938"/>
        <dbReference type="EC" id="3.5.4.5"/>
    </reaction>
</comment>
<dbReference type="InterPro" id="IPR002125">
    <property type="entry name" value="CMP_dCMP_dom"/>
</dbReference>
<protein>
    <recommendedName>
        <fullName evidence="4 14">Cytidine deaminase</fullName>
        <ecNumber evidence="4 14">3.5.4.5</ecNumber>
    </recommendedName>
    <alternativeName>
        <fullName evidence="8 14">Cytidine aminohydrolase</fullName>
    </alternativeName>
</protein>
<feature type="binding site" evidence="13">
    <location>
        <position position="105"/>
    </location>
    <ligand>
        <name>Zn(2+)</name>
        <dbReference type="ChEBI" id="CHEBI:29105"/>
        <note>catalytic</note>
    </ligand>
</feature>
<gene>
    <name evidence="17" type="ORF">CHC_T00000921001</name>
</gene>
<feature type="active site" description="Proton donor" evidence="10">
    <location>
        <position position="73"/>
    </location>
</feature>
<evidence type="ECO:0000256" key="2">
    <source>
        <dbReference type="ARBA" id="ARBA00003949"/>
    </source>
</evidence>
<dbReference type="FunFam" id="3.40.140.10:FF:000008">
    <property type="entry name" value="Cytidine deaminase"/>
    <property type="match status" value="1"/>
</dbReference>
<dbReference type="PIRSF" id="PIRSF006334">
    <property type="entry name" value="Cdd_plus_pseudo"/>
    <property type="match status" value="1"/>
</dbReference>
<evidence type="ECO:0000256" key="7">
    <source>
        <dbReference type="ARBA" id="ARBA00022833"/>
    </source>
</evidence>
<accession>R7QLF7</accession>
<dbReference type="Proteomes" id="UP000012073">
    <property type="component" value="Unassembled WGS sequence"/>
</dbReference>
<comment type="cofactor">
    <cofactor evidence="1 13 14">
        <name>Zn(2+)</name>
        <dbReference type="ChEBI" id="CHEBI:29105"/>
    </cofactor>
</comment>
<dbReference type="GO" id="GO:0004126">
    <property type="term" value="F:cytidine deaminase activity"/>
    <property type="evidence" value="ECO:0007669"/>
    <property type="project" value="UniProtKB-UniRule"/>
</dbReference>
<comment type="similarity">
    <text evidence="3 14">Belongs to the cytidine and deoxycytidylate deaminase family.</text>
</comment>
<dbReference type="PANTHER" id="PTHR11644:SF2">
    <property type="entry name" value="CYTIDINE DEAMINASE"/>
    <property type="match status" value="1"/>
</dbReference>
<keyword evidence="5 13" id="KW-0479">Metal-binding</keyword>
<dbReference type="InterPro" id="IPR006262">
    <property type="entry name" value="Cyt_deam_tetra"/>
</dbReference>
<dbReference type="KEGG" id="ccp:CHC_T00000921001"/>
<dbReference type="GO" id="GO:0008270">
    <property type="term" value="F:zinc ion binding"/>
    <property type="evidence" value="ECO:0007669"/>
    <property type="project" value="UniProtKB-UniRule"/>
</dbReference>
<dbReference type="InterPro" id="IPR016192">
    <property type="entry name" value="APOBEC/CMP_deaminase_Zn-bd"/>
</dbReference>
<feature type="region of interest" description="Disordered" evidence="15">
    <location>
        <begin position="146"/>
        <end position="172"/>
    </location>
</feature>
<dbReference type="STRING" id="2769.R7QLF7"/>
<evidence type="ECO:0000256" key="8">
    <source>
        <dbReference type="ARBA" id="ARBA00032005"/>
    </source>
</evidence>
<proteinExistence type="inferred from homology"/>
<dbReference type="SUPFAM" id="SSF53927">
    <property type="entry name" value="Cytidine deaminase-like"/>
    <property type="match status" value="1"/>
</dbReference>
<dbReference type="PhylomeDB" id="R7QLF7"/>
<dbReference type="GO" id="GO:0005829">
    <property type="term" value="C:cytosol"/>
    <property type="evidence" value="ECO:0007669"/>
    <property type="project" value="TreeGrafter"/>
</dbReference>
<organism evidence="17 18">
    <name type="scientific">Chondrus crispus</name>
    <name type="common">Carrageen Irish moss</name>
    <name type="synonym">Polymorpha crispa</name>
    <dbReference type="NCBI Taxonomy" id="2769"/>
    <lineage>
        <taxon>Eukaryota</taxon>
        <taxon>Rhodophyta</taxon>
        <taxon>Florideophyceae</taxon>
        <taxon>Rhodymeniophycidae</taxon>
        <taxon>Gigartinales</taxon>
        <taxon>Gigartinaceae</taxon>
        <taxon>Chondrus</taxon>
    </lineage>
</organism>
<dbReference type="NCBIfam" id="NF004064">
    <property type="entry name" value="PRK05578.1"/>
    <property type="match status" value="1"/>
</dbReference>
<dbReference type="EMBL" id="HG001916">
    <property type="protein sequence ID" value="CDF38311.1"/>
    <property type="molecule type" value="Genomic_DNA"/>
</dbReference>
<dbReference type="PROSITE" id="PS00903">
    <property type="entry name" value="CYT_DCMP_DEAMINASES_1"/>
    <property type="match status" value="1"/>
</dbReference>
<dbReference type="GeneID" id="17325915"/>
<dbReference type="GO" id="GO:0042802">
    <property type="term" value="F:identical protein binding"/>
    <property type="evidence" value="ECO:0007669"/>
    <property type="project" value="UniProtKB-ARBA"/>
</dbReference>
<dbReference type="GO" id="GO:0055086">
    <property type="term" value="P:nucleobase-containing small molecule metabolic process"/>
    <property type="evidence" value="ECO:0007669"/>
    <property type="project" value="UniProtKB-ARBA"/>
</dbReference>
<feature type="binding site" evidence="11">
    <location>
        <begin position="60"/>
        <end position="62"/>
    </location>
    <ligand>
        <name>substrate</name>
    </ligand>
</feature>
<dbReference type="RefSeq" id="XP_005718196.1">
    <property type="nucleotide sequence ID" value="XM_005718139.1"/>
</dbReference>
<dbReference type="CDD" id="cd01283">
    <property type="entry name" value="cytidine_deaminase"/>
    <property type="match status" value="1"/>
</dbReference>
<dbReference type="Pfam" id="PF00383">
    <property type="entry name" value="dCMP_cyt_deam_1"/>
    <property type="match status" value="1"/>
</dbReference>
<dbReference type="Gene3D" id="3.40.140.10">
    <property type="entry name" value="Cytidine Deaminase, domain 2"/>
    <property type="match status" value="1"/>
</dbReference>
<dbReference type="Gramene" id="CDF38311">
    <property type="protein sequence ID" value="CDF38311"/>
    <property type="gene ID" value="CHC_T00000921001"/>
</dbReference>
<keyword evidence="18" id="KW-1185">Reference proteome</keyword>
<dbReference type="GO" id="GO:0072527">
    <property type="term" value="P:pyrimidine-containing compound metabolic process"/>
    <property type="evidence" value="ECO:0007669"/>
    <property type="project" value="UniProtKB-ARBA"/>
</dbReference>
<dbReference type="PROSITE" id="PS51747">
    <property type="entry name" value="CYT_DCMP_DEAMINASES_2"/>
    <property type="match status" value="1"/>
</dbReference>
<feature type="binding site" evidence="13">
    <location>
        <position position="108"/>
    </location>
    <ligand>
        <name>Zn(2+)</name>
        <dbReference type="ChEBI" id="CHEBI:29105"/>
        <note>catalytic</note>
    </ligand>
</feature>
<name>R7QLF7_CHOCR</name>
<dbReference type="InterPro" id="IPR016193">
    <property type="entry name" value="Cytidine_deaminase-like"/>
</dbReference>
<evidence type="ECO:0000256" key="11">
    <source>
        <dbReference type="PIRSR" id="PIRSR006334-2"/>
    </source>
</evidence>
<feature type="domain" description="CMP/dCMP-type deaminase" evidence="16">
    <location>
        <begin position="19"/>
        <end position="145"/>
    </location>
</feature>